<dbReference type="Proteomes" id="UP001384579">
    <property type="component" value="Unassembled WGS sequence"/>
</dbReference>
<evidence type="ECO:0000313" key="1">
    <source>
        <dbReference type="EMBL" id="MEK0187056.1"/>
    </source>
</evidence>
<keyword evidence="2" id="KW-1185">Reference proteome</keyword>
<dbReference type="SUPFAM" id="SSF46894">
    <property type="entry name" value="C-terminal effector domain of the bipartite response regulators"/>
    <property type="match status" value="1"/>
</dbReference>
<dbReference type="RefSeq" id="WP_340523836.1">
    <property type="nucleotide sequence ID" value="NZ_JBBLXS010000298.1"/>
</dbReference>
<dbReference type="InterPro" id="IPR016032">
    <property type="entry name" value="Sig_transdc_resp-reg_C-effctor"/>
</dbReference>
<accession>A0ABU8YS45</accession>
<comment type="caution">
    <text evidence="1">The sequence shown here is derived from an EMBL/GenBank/DDBJ whole genome shotgun (WGS) entry which is preliminary data.</text>
</comment>
<organism evidence="1 2">
    <name type="scientific">Microcoleus anatoxicus PTRS2</name>
    <dbReference type="NCBI Taxonomy" id="2705321"/>
    <lineage>
        <taxon>Bacteria</taxon>
        <taxon>Bacillati</taxon>
        <taxon>Cyanobacteriota</taxon>
        <taxon>Cyanophyceae</taxon>
        <taxon>Oscillatoriophycideae</taxon>
        <taxon>Oscillatoriales</taxon>
        <taxon>Microcoleaceae</taxon>
        <taxon>Microcoleus</taxon>
        <taxon>Microcoleus anatoxicus</taxon>
    </lineage>
</organism>
<sequence>MPSTNEQFTQAANHWDLETLYIDLSSAKGKRLTPVEKLHLRGLLCGYSPAEIAEKLHKSVKGVESEVCTTLYPHVKSLVGKSNEKMDNWRNITEWLQEAGYKTQSSPQHQISDPLPVDTWVKIGSISIEKDKIMIIGVYIRNIVETLPSQPPAEDLNNNNHTNN</sequence>
<dbReference type="EMBL" id="JBBLXS010000298">
    <property type="protein sequence ID" value="MEK0187056.1"/>
    <property type="molecule type" value="Genomic_DNA"/>
</dbReference>
<evidence type="ECO:0000313" key="2">
    <source>
        <dbReference type="Proteomes" id="UP001384579"/>
    </source>
</evidence>
<protein>
    <submittedName>
        <fullName evidence="1">Helix-turn-helix domain-containing protein</fullName>
    </submittedName>
</protein>
<name>A0ABU8YS45_9CYAN</name>
<reference evidence="1 2" key="1">
    <citation type="journal article" date="2020" name="Harmful Algae">
        <title>Molecular and morphological characterization of a novel dihydroanatoxin-a producing Microcoleus species (cyanobacteria) from the Russian River, California, USA.</title>
        <authorList>
            <person name="Conklin K.Y."/>
            <person name="Stancheva R."/>
            <person name="Otten T.G."/>
            <person name="Fadness R."/>
            <person name="Boyer G.L."/>
            <person name="Read B."/>
            <person name="Zhang X."/>
            <person name="Sheath R.G."/>
        </authorList>
    </citation>
    <scope>NUCLEOTIDE SEQUENCE [LARGE SCALE GENOMIC DNA]</scope>
    <source>
        <strain evidence="1 2">PTRS2</strain>
    </source>
</reference>
<gene>
    <name evidence="1" type="ORF">WMG39_19695</name>
</gene>
<proteinExistence type="predicted"/>